<evidence type="ECO:0000256" key="3">
    <source>
        <dbReference type="ARBA" id="ARBA00022691"/>
    </source>
</evidence>
<evidence type="ECO:0000256" key="1">
    <source>
        <dbReference type="ARBA" id="ARBA00001966"/>
    </source>
</evidence>
<evidence type="ECO:0000259" key="7">
    <source>
        <dbReference type="PROSITE" id="PS51918"/>
    </source>
</evidence>
<keyword evidence="4" id="KW-0479">Metal-binding</keyword>
<proteinExistence type="predicted"/>
<evidence type="ECO:0000256" key="2">
    <source>
        <dbReference type="ARBA" id="ARBA00022485"/>
    </source>
</evidence>
<protein>
    <submittedName>
        <fullName evidence="8">Nif11-like peptide radical SAM maturase</fullName>
    </submittedName>
</protein>
<dbReference type="Proteomes" id="UP000321150">
    <property type="component" value="Unassembled WGS sequence"/>
</dbReference>
<comment type="cofactor">
    <cofactor evidence="1">
        <name>[4Fe-4S] cluster</name>
        <dbReference type="ChEBI" id="CHEBI:49883"/>
    </cofactor>
</comment>
<dbReference type="NCBIfam" id="TIGR04085">
    <property type="entry name" value="rSAM_more_4Fe4S"/>
    <property type="match status" value="1"/>
</dbReference>
<dbReference type="PANTHER" id="PTHR43273">
    <property type="entry name" value="ANAEROBIC SULFATASE-MATURATING ENZYME HOMOLOG ASLB-RELATED"/>
    <property type="match status" value="1"/>
</dbReference>
<dbReference type="SFLD" id="SFLDG01384">
    <property type="entry name" value="thioether_bond_formation_requi"/>
    <property type="match status" value="1"/>
</dbReference>
<evidence type="ECO:0000256" key="5">
    <source>
        <dbReference type="ARBA" id="ARBA00023004"/>
    </source>
</evidence>
<evidence type="ECO:0000313" key="8">
    <source>
        <dbReference type="EMBL" id="GEN73677.1"/>
    </source>
</evidence>
<dbReference type="CDD" id="cd01335">
    <property type="entry name" value="Radical_SAM"/>
    <property type="match status" value="1"/>
</dbReference>
<dbReference type="InterPro" id="IPR013785">
    <property type="entry name" value="Aldolase_TIM"/>
</dbReference>
<dbReference type="SFLD" id="SFLDS00029">
    <property type="entry name" value="Radical_SAM"/>
    <property type="match status" value="1"/>
</dbReference>
<dbReference type="SUPFAM" id="SSF102114">
    <property type="entry name" value="Radical SAM enzymes"/>
    <property type="match status" value="1"/>
</dbReference>
<name>A0A511YEQ7_9FLAO</name>
<keyword evidence="2" id="KW-0004">4Fe-4S</keyword>
<gene>
    <name evidence="8" type="ORF">CLA01_37490</name>
</gene>
<dbReference type="PROSITE" id="PS51918">
    <property type="entry name" value="RADICAL_SAM"/>
    <property type="match status" value="1"/>
</dbReference>
<feature type="domain" description="Radical SAM core" evidence="7">
    <location>
        <begin position="72"/>
        <end position="306"/>
    </location>
</feature>
<evidence type="ECO:0000313" key="9">
    <source>
        <dbReference type="Proteomes" id="UP000321150"/>
    </source>
</evidence>
<dbReference type="Pfam" id="PF13186">
    <property type="entry name" value="SPASM"/>
    <property type="match status" value="1"/>
</dbReference>
<dbReference type="SFLD" id="SFLDG01067">
    <property type="entry name" value="SPASM/twitch_domain_containing"/>
    <property type="match status" value="1"/>
</dbReference>
<dbReference type="InterPro" id="IPR023885">
    <property type="entry name" value="4Fe4S-binding_SPASM_dom"/>
</dbReference>
<keyword evidence="3" id="KW-0949">S-adenosyl-L-methionine</keyword>
<dbReference type="PROSITE" id="PS01305">
    <property type="entry name" value="MOAA_NIFB_PQQE"/>
    <property type="match status" value="1"/>
</dbReference>
<evidence type="ECO:0000256" key="4">
    <source>
        <dbReference type="ARBA" id="ARBA00022723"/>
    </source>
</evidence>
<accession>A0A511YEQ7</accession>
<dbReference type="InterPro" id="IPR058240">
    <property type="entry name" value="rSAM_sf"/>
</dbReference>
<dbReference type="EMBL" id="BJYI01000018">
    <property type="protein sequence ID" value="GEN73677.1"/>
    <property type="molecule type" value="Genomic_DNA"/>
</dbReference>
<reference evidence="8 9" key="1">
    <citation type="submission" date="2019-07" db="EMBL/GenBank/DDBJ databases">
        <title>Whole genome shotgun sequence of Chryseobacterium lathyri NBRC 105250.</title>
        <authorList>
            <person name="Hosoyama A."/>
            <person name="Uohara A."/>
            <person name="Ohji S."/>
            <person name="Ichikawa N."/>
        </authorList>
    </citation>
    <scope>NUCLEOTIDE SEQUENCE [LARGE SCALE GENOMIC DNA]</scope>
    <source>
        <strain evidence="8 9">NBRC 105250</strain>
    </source>
</reference>
<dbReference type="PANTHER" id="PTHR43273:SF8">
    <property type="entry name" value="RADICAL SAM DOMAIN PROTEIN"/>
    <property type="match status" value="1"/>
</dbReference>
<dbReference type="InterPro" id="IPR007197">
    <property type="entry name" value="rSAM"/>
</dbReference>
<dbReference type="Gene3D" id="3.20.20.70">
    <property type="entry name" value="Aldolase class I"/>
    <property type="match status" value="1"/>
</dbReference>
<dbReference type="GO" id="GO:0046872">
    <property type="term" value="F:metal ion binding"/>
    <property type="evidence" value="ECO:0007669"/>
    <property type="project" value="UniProtKB-KW"/>
</dbReference>
<dbReference type="GO" id="GO:0016491">
    <property type="term" value="F:oxidoreductase activity"/>
    <property type="evidence" value="ECO:0007669"/>
    <property type="project" value="InterPro"/>
</dbReference>
<dbReference type="InterPro" id="IPR023867">
    <property type="entry name" value="Sulphatase_maturase_rSAM"/>
</dbReference>
<comment type="caution">
    <text evidence="8">The sequence shown here is derived from an EMBL/GenBank/DDBJ whole genome shotgun (WGS) entry which is preliminary data.</text>
</comment>
<dbReference type="SFLD" id="SFLDG01386">
    <property type="entry name" value="main_SPASM_domain-containing"/>
    <property type="match status" value="1"/>
</dbReference>
<organism evidence="8 9">
    <name type="scientific">Chryseobacterium lathyri</name>
    <dbReference type="NCBI Taxonomy" id="395933"/>
    <lineage>
        <taxon>Bacteria</taxon>
        <taxon>Pseudomonadati</taxon>
        <taxon>Bacteroidota</taxon>
        <taxon>Flavobacteriia</taxon>
        <taxon>Flavobacteriales</taxon>
        <taxon>Weeksellaceae</taxon>
        <taxon>Chryseobacterium group</taxon>
        <taxon>Chryseobacterium</taxon>
    </lineage>
</organism>
<dbReference type="AlphaFoldDB" id="A0A511YEQ7"/>
<dbReference type="RefSeq" id="WP_111960905.1">
    <property type="nucleotide sequence ID" value="NZ_BJYI01000018.1"/>
</dbReference>
<keyword evidence="6" id="KW-0411">Iron-sulfur</keyword>
<dbReference type="OrthoDB" id="9808591at2"/>
<dbReference type="GO" id="GO:0051539">
    <property type="term" value="F:4 iron, 4 sulfur cluster binding"/>
    <property type="evidence" value="ECO:0007669"/>
    <property type="project" value="UniProtKB-KW"/>
</dbReference>
<dbReference type="InterPro" id="IPR000385">
    <property type="entry name" value="MoaA_NifB_PqqE_Fe-S-bd_CS"/>
</dbReference>
<sequence length="449" mass="51267">MNKNYDIASHERFHIFPFEGKFFVFDVETVLVYSIEKDLYEFLLDKDSSFIENFLNSKKIDKKIPNQEDLEEHPLTNISLNVAQVCNLSCVYCYGVDGEYGLKGKMNEETAFKSIDFLVKQSKNQKNITITFFGGEPMLNYPLIKKCVDYSREQAEKHNKAIKFSITTNGTKFNKEVNKYLNDNKFNVIVSFDGDQETQDKNRPFRGGQGSYEKTLPKIQEFLKSRDGNATARATVTNHTSDLKLLKTRLKEIGFKHANATVATVSEYANDNRGVSSINLEDEMMKDIYDAENNEAREILASIKGRKSLNALGSSKILNLVFSLKEKEKNKFACGVGRRMVGIAINGDVYPCHRFVGEDKFKLGNVDNFEEGRRKEYSVSFLDKHPVCSKCWAKYQCGGGGCIQDNEVMKGDVDNINTRHCSELKHQLKHAINIYSELNEDDRVFLFSK</sequence>
<evidence type="ECO:0000256" key="6">
    <source>
        <dbReference type="ARBA" id="ARBA00023014"/>
    </source>
</evidence>
<keyword evidence="5" id="KW-0408">Iron</keyword>
<dbReference type="Pfam" id="PF04055">
    <property type="entry name" value="Radical_SAM"/>
    <property type="match status" value="1"/>
</dbReference>